<accession>A0A147BAE3</accession>
<dbReference type="EMBL" id="GEGO01007666">
    <property type="protein sequence ID" value="JAR87738.1"/>
    <property type="molecule type" value="Transcribed_RNA"/>
</dbReference>
<sequence length="112" mass="12645">WRCCRAHESCRRRRTRESPASITTRRVRSLRPGCRRCRRRVSPNPQVTGVDCSRRRSLACLNLLSPSGASDDLELLPPNTTTLCASTGRVVLLAPDVVEVADDVHDPRRLRQ</sequence>
<dbReference type="AlphaFoldDB" id="A0A147BAE3"/>
<proteinExistence type="predicted"/>
<organism evidence="1">
    <name type="scientific">Ixodes ricinus</name>
    <name type="common">Common tick</name>
    <name type="synonym">Acarus ricinus</name>
    <dbReference type="NCBI Taxonomy" id="34613"/>
    <lineage>
        <taxon>Eukaryota</taxon>
        <taxon>Metazoa</taxon>
        <taxon>Ecdysozoa</taxon>
        <taxon>Arthropoda</taxon>
        <taxon>Chelicerata</taxon>
        <taxon>Arachnida</taxon>
        <taxon>Acari</taxon>
        <taxon>Parasitiformes</taxon>
        <taxon>Ixodida</taxon>
        <taxon>Ixodoidea</taxon>
        <taxon>Ixodidae</taxon>
        <taxon>Ixodinae</taxon>
        <taxon>Ixodes</taxon>
    </lineage>
</organism>
<protein>
    <submittedName>
        <fullName evidence="1">Uncharacterized protein</fullName>
    </submittedName>
</protein>
<reference evidence="1" key="1">
    <citation type="journal article" date="2018" name="PLoS Negl. Trop. Dis.">
        <title>Sialome diversity of ticks revealed by RNAseq of single tick salivary glands.</title>
        <authorList>
            <person name="Perner J."/>
            <person name="Kropackova S."/>
            <person name="Kopacek P."/>
            <person name="Ribeiro J.M."/>
        </authorList>
    </citation>
    <scope>NUCLEOTIDE SEQUENCE</scope>
    <source>
        <strain evidence="1">Siblings of single egg batch collected in Ceske Budejovice</strain>
        <tissue evidence="1">Salivary glands</tissue>
    </source>
</reference>
<feature type="non-terminal residue" evidence="1">
    <location>
        <position position="1"/>
    </location>
</feature>
<evidence type="ECO:0000313" key="1">
    <source>
        <dbReference type="EMBL" id="JAR87738.1"/>
    </source>
</evidence>
<name>A0A147BAE3_IXORI</name>